<feature type="transmembrane region" description="Helical" evidence="1">
    <location>
        <begin position="213"/>
        <end position="246"/>
    </location>
</feature>
<protein>
    <submittedName>
        <fullName evidence="2">YjgN family protein</fullName>
    </submittedName>
</protein>
<gene>
    <name evidence="2" type="ORF">N7U68_07375</name>
</gene>
<dbReference type="EMBL" id="CP106738">
    <property type="protein sequence ID" value="UXX84454.1"/>
    <property type="molecule type" value="Genomic_DNA"/>
</dbReference>
<reference evidence="2" key="1">
    <citation type="submission" date="2022-10" db="EMBL/GenBank/DDBJ databases">
        <title>Roseovarius pelagicus sp. nov., isolated from Arctic seawater.</title>
        <authorList>
            <person name="Hong Y.W."/>
            <person name="Hwang C.Y."/>
        </authorList>
    </citation>
    <scope>NUCLEOTIDE SEQUENCE</scope>
    <source>
        <strain evidence="2">HL-MP18</strain>
    </source>
</reference>
<evidence type="ECO:0000313" key="3">
    <source>
        <dbReference type="Proteomes" id="UP001064087"/>
    </source>
</evidence>
<feature type="transmembrane region" description="Helical" evidence="1">
    <location>
        <begin position="16"/>
        <end position="37"/>
    </location>
</feature>
<keyword evidence="1" id="KW-0472">Membrane</keyword>
<feature type="transmembrane region" description="Helical" evidence="1">
    <location>
        <begin position="284"/>
        <end position="309"/>
    </location>
</feature>
<dbReference type="InterPro" id="IPR010295">
    <property type="entry name" value="DUF898"/>
</dbReference>
<proteinExistence type="predicted"/>
<dbReference type="RefSeq" id="WP_263048705.1">
    <property type="nucleotide sequence ID" value="NZ_CP106738.1"/>
</dbReference>
<keyword evidence="1" id="KW-1133">Transmembrane helix</keyword>
<sequence>MTDKITGEYHGSRRPLFGLALRTTLLTVLTLGLYRFWAKTRIRKYIWSSIAGDGDSFEYTGTGLEKLLGFLLALVVLALCLGVVQMVLFYFGLSLLDAARESTMLYFQFGAVAVAFLSIVPLIFFAQYRARRYRLARSRWRGVRFGAEPGAWGYVLRAMGHWALSLVSLGLLLPRQTFYLEKFKTDRTWYGDARFRQGGTWWALYPAMKHSLIGVALMIVALGLFGAGQVVNAAAFALLGFVWAAVGLVSYRVRSFVYLTAHKTLDGGIRFRATPETRTIVKKIVVGGLVLGLLGGVMLGALGLVLMGLMEDGALPVGATLLPMVAAYMLALAVIGALTLVWITQPIIAHVVATLKIENAGGLARIRQRAGDSGTDAEGFADALDIGGGI</sequence>
<evidence type="ECO:0000313" key="2">
    <source>
        <dbReference type="EMBL" id="UXX84454.1"/>
    </source>
</evidence>
<evidence type="ECO:0000256" key="1">
    <source>
        <dbReference type="SAM" id="Phobius"/>
    </source>
</evidence>
<keyword evidence="1" id="KW-0812">Transmembrane</keyword>
<name>A0ABY6DEH0_9RHOB</name>
<feature type="transmembrane region" description="Helical" evidence="1">
    <location>
        <begin position="67"/>
        <end position="93"/>
    </location>
</feature>
<feature type="transmembrane region" description="Helical" evidence="1">
    <location>
        <begin position="105"/>
        <end position="130"/>
    </location>
</feature>
<organism evidence="2 3">
    <name type="scientific">Roseovarius pelagicus</name>
    <dbReference type="NCBI Taxonomy" id="2980108"/>
    <lineage>
        <taxon>Bacteria</taxon>
        <taxon>Pseudomonadati</taxon>
        <taxon>Pseudomonadota</taxon>
        <taxon>Alphaproteobacteria</taxon>
        <taxon>Rhodobacterales</taxon>
        <taxon>Roseobacteraceae</taxon>
        <taxon>Roseovarius</taxon>
    </lineage>
</organism>
<dbReference type="Proteomes" id="UP001064087">
    <property type="component" value="Chromosome"/>
</dbReference>
<feature type="transmembrane region" description="Helical" evidence="1">
    <location>
        <begin position="321"/>
        <end position="343"/>
    </location>
</feature>
<keyword evidence="3" id="KW-1185">Reference proteome</keyword>
<accession>A0ABY6DEH0</accession>
<dbReference type="Pfam" id="PF05987">
    <property type="entry name" value="DUF898"/>
    <property type="match status" value="1"/>
</dbReference>